<feature type="transmembrane region" description="Helical" evidence="1">
    <location>
        <begin position="90"/>
        <end position="108"/>
    </location>
</feature>
<organism evidence="2 3">
    <name type="scientific">Bowdeniella nasicola</name>
    <dbReference type="NCBI Taxonomy" id="208480"/>
    <lineage>
        <taxon>Bacteria</taxon>
        <taxon>Bacillati</taxon>
        <taxon>Actinomycetota</taxon>
        <taxon>Actinomycetes</taxon>
        <taxon>Actinomycetales</taxon>
        <taxon>Actinomycetaceae</taxon>
        <taxon>Bowdeniella</taxon>
    </lineage>
</organism>
<evidence type="ECO:0000256" key="1">
    <source>
        <dbReference type="SAM" id="Phobius"/>
    </source>
</evidence>
<evidence type="ECO:0000313" key="3">
    <source>
        <dbReference type="Proteomes" id="UP000185628"/>
    </source>
</evidence>
<name>A0A1Q5Q1I0_9ACTO</name>
<feature type="transmembrane region" description="Helical" evidence="1">
    <location>
        <begin position="62"/>
        <end position="84"/>
    </location>
</feature>
<keyword evidence="1" id="KW-0472">Membrane</keyword>
<protein>
    <submittedName>
        <fullName evidence="2">Uncharacterized protein</fullName>
    </submittedName>
</protein>
<feature type="transmembrane region" description="Helical" evidence="1">
    <location>
        <begin position="26"/>
        <end position="50"/>
    </location>
</feature>
<feature type="transmembrane region" description="Helical" evidence="1">
    <location>
        <begin position="129"/>
        <end position="151"/>
    </location>
</feature>
<keyword evidence="3" id="KW-1185">Reference proteome</keyword>
<keyword evidence="1" id="KW-1133">Transmembrane helix</keyword>
<keyword evidence="1" id="KW-0812">Transmembrane</keyword>
<reference evidence="3" key="1">
    <citation type="submission" date="2016-12" db="EMBL/GenBank/DDBJ databases">
        <authorList>
            <person name="Meng X."/>
        </authorList>
    </citation>
    <scope>NUCLEOTIDE SEQUENCE [LARGE SCALE GENOMIC DNA]</scope>
    <source>
        <strain evidence="3">DSM 19116</strain>
    </source>
</reference>
<comment type="caution">
    <text evidence="2">The sequence shown here is derived from an EMBL/GenBank/DDBJ whole genome shotgun (WGS) entry which is preliminary data.</text>
</comment>
<gene>
    <name evidence="2" type="ORF">BSZ39_08190</name>
</gene>
<proteinExistence type="predicted"/>
<dbReference type="Proteomes" id="UP000185628">
    <property type="component" value="Unassembled WGS sequence"/>
</dbReference>
<dbReference type="EMBL" id="MQVR01000045">
    <property type="protein sequence ID" value="OKL53698.1"/>
    <property type="molecule type" value="Genomic_DNA"/>
</dbReference>
<sequence length="160" mass="17615">MLLGLGLTVYLAPRFTLWELLGSARVSVQATVCSLVVVVVPGIISAASYLTYPAGAQPPLRIVLHFALNVVALGAIAYLCISYFGRYWGSLVFIALYYGMLLLAAEAPRLAIFLPRTVLRVEGEIMAEILWWWLVPLIVAAFATAFCRRALPMLWVENAQ</sequence>
<accession>A0A1Q5Q1I0</accession>
<dbReference type="AlphaFoldDB" id="A0A1Q5Q1I0"/>
<evidence type="ECO:0000313" key="2">
    <source>
        <dbReference type="EMBL" id="OKL53698.1"/>
    </source>
</evidence>